<organism evidence="2 3">
    <name type="scientific">Leishmania panamensis</name>
    <dbReference type="NCBI Taxonomy" id="5679"/>
    <lineage>
        <taxon>Eukaryota</taxon>
        <taxon>Discoba</taxon>
        <taxon>Euglenozoa</taxon>
        <taxon>Kinetoplastea</taxon>
        <taxon>Metakinetoplastina</taxon>
        <taxon>Trypanosomatida</taxon>
        <taxon>Trypanosomatidae</taxon>
        <taxon>Leishmaniinae</taxon>
        <taxon>Leishmania</taxon>
        <taxon>Leishmania guyanensis species complex</taxon>
    </lineage>
</organism>
<dbReference type="eggNOG" id="ENOG502S7NW">
    <property type="taxonomic scope" value="Eukaryota"/>
</dbReference>
<evidence type="ECO:0000313" key="3">
    <source>
        <dbReference type="Proteomes" id="UP000063063"/>
    </source>
</evidence>
<dbReference type="Proteomes" id="UP000063063">
    <property type="component" value="Chromosome 24"/>
</dbReference>
<gene>
    <name evidence="2" type="ORF">LPMP_241160</name>
</gene>
<evidence type="ECO:0000256" key="1">
    <source>
        <dbReference type="SAM" id="MobiDB-lite"/>
    </source>
</evidence>
<accession>A0A088RU32</accession>
<dbReference type="KEGG" id="lpan:LPMP_241160"/>
<feature type="compositionally biased region" description="Polar residues" evidence="1">
    <location>
        <begin position="1020"/>
        <end position="1029"/>
    </location>
</feature>
<dbReference type="AlphaFoldDB" id="A0A088RU32"/>
<reference evidence="2 3" key="1">
    <citation type="journal article" date="2015" name="Sci. Rep.">
        <title>The genome of Leishmania panamensis: insights into genomics of the L. (Viannia) subgenus.</title>
        <authorList>
            <person name="Llanes A."/>
            <person name="Restrepo C.M."/>
            <person name="Vecchio G.D."/>
            <person name="Anguizola F.J."/>
            <person name="Lleonart R."/>
        </authorList>
    </citation>
    <scope>NUCLEOTIDE SEQUENCE [LARGE SCALE GENOMIC DNA]</scope>
    <source>
        <strain evidence="2 3">MHOM/PA/94/PSC-1</strain>
    </source>
</reference>
<sequence>MASVYLFDVSYLAPFEAYLPWRSSEPPLSWRCAAELTQWTSLMAVGDAWVAACAEATAATATARTPVHNKFVTPDVEPCRQEWEGYTLLGNDEDSDQAKAAASSAFTPMDVGALHRHMYVIHAFPSTVLVQNKYFNTTLALVTGALLRAPSSHGHDCISMADQCDITADLLRRCPSAKSRSSTSVSHDHDGGGYGGVLLARIAQDPSEVPWHAFPRSGCLFHVIMVFHNSEADVNVGKVAAATPESLAAVEAQLRGEGADVCCRSLRNATLPTGDSLDDSPTSLQQLKERWRYFAAENGYECVFHATVCPPRALAHMAASMESDGRELAGSAEDIQLECVNVASGRCGLLEAPLTGSNRLYQILCNTLWPASVRCVAAGLSGTRRNEHGEQENNAVMRAPKPLNPHSGNTFVVVGTDEEAMWRLFRQHEDGCARLLRRRFRFFTSVVSPPADPAAALHYRRVVLVNRYYAAVVHPRLLQTTFFDIRMQELLDRYWEQHIIAEEGGATLCPDAPAVVLWPPCSLAPRTACVETEARGTATIPADADGEDVRASYPPLEVILDSLVRRGCRDVVVMVSEFRASAVPSGLTAYEALMCVERDVEVVQSDPVRCKAASVNTIDIDVDGPPVPVIRDEDDTRATRGVDRLHELLHCVQWGQTHRMTCAASPTACLADRRGNSLLLLACGRTPFEEEAWVRDVLAALTAAPSRALNKTTAVSADDYLRLAAPTVAVALGATHGDDSADLGAHPAKAAVAVDVSTSYFKARVEVHTVGGLQSYYAAPPTQHSAATQVMPPGWEDAHDAYVVVTTLCALQEAARAIAGSVRHTKVNNPNPADTVSGSHGTLSTVIRTLSQRQKEEWLAEQIDAYVAHPTSEASDAAADSPLVLVYITDVTAADTTRAELVEKLLCVLARPTAAPSATPLDVDSSDSREGADSYVPIEVVFASESVSESVSVATSAATTGRYKDLVVDGTARVREAFEQHLWPHRQSLSQQHHRASNPQPTTTTTEDLTSPRGAVGVASATSTGSFANGGTRASPRPVAAAAAAAVEASATTRARAAVPSEKMTVDVSWIAPVIGCALPNGFLVDPETLRSVPVRALRGAPWNTATIADVESADVLGRQDDSEAPAQHRKPLSGPLDEEELVQWTQKMRHYGHRLGEALREEQAETLALALEKMV</sequence>
<dbReference type="RefSeq" id="XP_010699456.1">
    <property type="nucleotide sequence ID" value="XM_010701154.1"/>
</dbReference>
<dbReference type="PANTHER" id="PTHR14659">
    <property type="entry name" value="ALPHA- AND GAMMA-ADAPTIN-BINDING PROTEIN P34"/>
    <property type="match status" value="1"/>
</dbReference>
<dbReference type="PANTHER" id="PTHR14659:SF1">
    <property type="entry name" value="ALPHA- AND GAMMA-ADAPTIN-BINDING PROTEIN P34"/>
    <property type="match status" value="1"/>
</dbReference>
<dbReference type="EMBL" id="CP009393">
    <property type="protein sequence ID" value="AIN98749.1"/>
    <property type="molecule type" value="Genomic_DNA"/>
</dbReference>
<dbReference type="GeneID" id="22575525"/>
<dbReference type="OrthoDB" id="273684at2759"/>
<name>A0A088RU32_LEIPA</name>
<evidence type="ECO:0000313" key="2">
    <source>
        <dbReference type="EMBL" id="AIN98749.1"/>
    </source>
</evidence>
<feature type="region of interest" description="Disordered" evidence="1">
    <location>
        <begin position="985"/>
        <end position="1035"/>
    </location>
</feature>
<dbReference type="VEuPathDB" id="TriTrypDB:LPMP_241160"/>
<dbReference type="VEuPathDB" id="TriTrypDB:LPAL13_240017800"/>
<protein>
    <submittedName>
        <fullName evidence="2">Uncharacterized protein</fullName>
    </submittedName>
</protein>
<feature type="compositionally biased region" description="Polar residues" evidence="1">
    <location>
        <begin position="987"/>
        <end position="1001"/>
    </location>
</feature>
<keyword evidence="3" id="KW-1185">Reference proteome</keyword>
<proteinExistence type="predicted"/>
<dbReference type="InterPro" id="IPR019341">
    <property type="entry name" value="Alpha/Gamma-adaptin-bd_p34"/>
</dbReference>